<accession>A0A914WB16</accession>
<dbReference type="AlphaFoldDB" id="A0A914WB16"/>
<sequence length="145" mass="16474">MNREILGIFVNTLSYQKNSPNLTCLEGRSQRVKISIYAYLWIRHVPIDEDYSRPDAQLNVTDDFGSAAHSVHIEDADNGADDLFNEANAGLPQDQLIQQTAITSPIADVDASQELQSPPRKSTRERRPPQYNRPRSSSRYRGFIR</sequence>
<organism evidence="2 3">
    <name type="scientific">Plectus sambesii</name>
    <dbReference type="NCBI Taxonomy" id="2011161"/>
    <lineage>
        <taxon>Eukaryota</taxon>
        <taxon>Metazoa</taxon>
        <taxon>Ecdysozoa</taxon>
        <taxon>Nematoda</taxon>
        <taxon>Chromadorea</taxon>
        <taxon>Plectida</taxon>
        <taxon>Plectina</taxon>
        <taxon>Plectoidea</taxon>
        <taxon>Plectidae</taxon>
        <taxon>Plectus</taxon>
    </lineage>
</organism>
<protein>
    <submittedName>
        <fullName evidence="3">Uncharacterized protein</fullName>
    </submittedName>
</protein>
<name>A0A914WB16_9BILA</name>
<feature type="region of interest" description="Disordered" evidence="1">
    <location>
        <begin position="102"/>
        <end position="145"/>
    </location>
</feature>
<dbReference type="WBParaSite" id="PSAMB.scaffold3506size18011.g21674.t1">
    <property type="protein sequence ID" value="PSAMB.scaffold3506size18011.g21674.t1"/>
    <property type="gene ID" value="PSAMB.scaffold3506size18011.g21674"/>
</dbReference>
<feature type="compositionally biased region" description="Basic residues" evidence="1">
    <location>
        <begin position="136"/>
        <end position="145"/>
    </location>
</feature>
<evidence type="ECO:0000313" key="3">
    <source>
        <dbReference type="WBParaSite" id="PSAMB.scaffold3506size18011.g21674.t1"/>
    </source>
</evidence>
<evidence type="ECO:0000313" key="2">
    <source>
        <dbReference type="Proteomes" id="UP000887566"/>
    </source>
</evidence>
<evidence type="ECO:0000256" key="1">
    <source>
        <dbReference type="SAM" id="MobiDB-lite"/>
    </source>
</evidence>
<reference evidence="3" key="1">
    <citation type="submission" date="2022-11" db="UniProtKB">
        <authorList>
            <consortium name="WormBaseParasite"/>
        </authorList>
    </citation>
    <scope>IDENTIFICATION</scope>
</reference>
<dbReference type="Proteomes" id="UP000887566">
    <property type="component" value="Unplaced"/>
</dbReference>
<proteinExistence type="predicted"/>
<keyword evidence="2" id="KW-1185">Reference proteome</keyword>